<dbReference type="Proteomes" id="UP000307943">
    <property type="component" value="Unassembled WGS sequence"/>
</dbReference>
<dbReference type="InterPro" id="IPR006059">
    <property type="entry name" value="SBP"/>
</dbReference>
<reference evidence="1 2" key="1">
    <citation type="submission" date="2019-05" db="EMBL/GenBank/DDBJ databases">
        <title>We sequenced the genome of Paenibacillus hemerocallicola KCTC 33185 for further insight into its adaptation and study the phylogeny of Paenibacillus.</title>
        <authorList>
            <person name="Narsing Rao M.P."/>
        </authorList>
    </citation>
    <scope>NUCLEOTIDE SEQUENCE [LARGE SCALE GENOMIC DNA]</scope>
    <source>
        <strain evidence="1 2">KCTC 33185</strain>
    </source>
</reference>
<proteinExistence type="predicted"/>
<comment type="caution">
    <text evidence="1">The sequence shown here is derived from an EMBL/GenBank/DDBJ whole genome shotgun (WGS) entry which is preliminary data.</text>
</comment>
<dbReference type="InterPro" id="IPR050490">
    <property type="entry name" value="Bact_solute-bd_prot1"/>
</dbReference>
<dbReference type="PANTHER" id="PTHR43649">
    <property type="entry name" value="ARABINOSE-BINDING PROTEIN-RELATED"/>
    <property type="match status" value="1"/>
</dbReference>
<protein>
    <submittedName>
        <fullName evidence="1">Extracellular solute-binding protein</fullName>
    </submittedName>
</protein>
<dbReference type="AlphaFoldDB" id="A0A5C4T9E9"/>
<keyword evidence="2" id="KW-1185">Reference proteome</keyword>
<gene>
    <name evidence="1" type="ORF">FE784_14945</name>
</gene>
<dbReference type="Pfam" id="PF01547">
    <property type="entry name" value="SBP_bac_1"/>
    <property type="match status" value="1"/>
</dbReference>
<dbReference type="Gene3D" id="3.40.190.10">
    <property type="entry name" value="Periplasmic binding protein-like II"/>
    <property type="match status" value="1"/>
</dbReference>
<dbReference type="OrthoDB" id="9768630at2"/>
<sequence>MTLLSIGMGRAFLYDTWERSQYKQYTYEEGGAMVKIKHATSLLIGIALITGCGGQDAARSNADGGGNPKEVKLEPVTVTAAVDGTYNELFDNLLTEHVKKKYPHITLNMMRPADGNTLDNLMIAGTVPDVIFTFNGNLSSYRTKGLLYDMSGLIKENKFSLDRFESNYIADVKIASTNDELFALPYETTFHALYYNKNIFNKFGIDYPKDGMTWEQTVELGKRVTRFDGGTQYRGLDPGSGIIWISQPLSLAAVDYKTEKAAINNDQWKKVFELVKTIYSIPGNKPAGAVLNEFTKDKTLAMVGHLNIFSALEAAEKEGLEWDVAQYPGFPEKPDTFGNASVYVGTITQASKHKKEALQVLDVLTSESFQILRSKSGSISTLKSAEVAKAFGADMAFLKGKHVEGIFKSKPVQYPVASEYRTKAETIAKARFNDYAAGTIDVNTALSRAEEEINKMIDAEKKK</sequence>
<evidence type="ECO:0000313" key="2">
    <source>
        <dbReference type="Proteomes" id="UP000307943"/>
    </source>
</evidence>
<name>A0A5C4T9E9_9BACL</name>
<organism evidence="1 2">
    <name type="scientific">Paenibacillus hemerocallicola</name>
    <dbReference type="NCBI Taxonomy" id="1172614"/>
    <lineage>
        <taxon>Bacteria</taxon>
        <taxon>Bacillati</taxon>
        <taxon>Bacillota</taxon>
        <taxon>Bacilli</taxon>
        <taxon>Bacillales</taxon>
        <taxon>Paenibacillaceae</taxon>
        <taxon>Paenibacillus</taxon>
    </lineage>
</organism>
<accession>A0A5C4T9E9</accession>
<evidence type="ECO:0000313" key="1">
    <source>
        <dbReference type="EMBL" id="TNJ65515.1"/>
    </source>
</evidence>
<dbReference type="EMBL" id="VDCQ01000018">
    <property type="protein sequence ID" value="TNJ65515.1"/>
    <property type="molecule type" value="Genomic_DNA"/>
</dbReference>
<dbReference type="SUPFAM" id="SSF53850">
    <property type="entry name" value="Periplasmic binding protein-like II"/>
    <property type="match status" value="1"/>
</dbReference>